<feature type="compositionally biased region" description="Basic and acidic residues" evidence="2">
    <location>
        <begin position="11"/>
        <end position="23"/>
    </location>
</feature>
<proteinExistence type="predicted"/>
<evidence type="ECO:0000313" key="4">
    <source>
        <dbReference type="Proteomes" id="UP000785679"/>
    </source>
</evidence>
<sequence length="430" mass="48672">MEESSELSQLHTEEVSVETKESPSVDQASNRGHSQRRNRSERNSSIAKPHNAQINAKISSDLNEEKASLHSEINLAIDVSLTQKEQLPKHRFTNGSVKAVAAMRPQSSCGMNKGSKIILQKENQKPSMLNQTGQIKIDTDTSIASINMNELISPTLTQRKTFTLNTNAETGKVNHRGQSIESNKHSTKTQRRDNGPFQQIGEYSKLHHEHQLLQKEFHALKLSNQLLQSKVTDIQLKLSIELTRVSSLEHDLKVKQSTMGQICRDKEATEKKLSEALLENNKLQRSLVKGSKGVVAAEKKLEVKEQLKLAIEDRDRYEAYFNTAQYELMKRDKQIAALENALESMGKKKKKDQNDGGEKVVIFEEYKELKELLAQETKIRTSLQERNQILMKQLNLELQKSVRKSSAGIRVTSSLVQLDEGHDKIQSFKA</sequence>
<organism evidence="3 4">
    <name type="scientific">Halteria grandinella</name>
    <dbReference type="NCBI Taxonomy" id="5974"/>
    <lineage>
        <taxon>Eukaryota</taxon>
        <taxon>Sar</taxon>
        <taxon>Alveolata</taxon>
        <taxon>Ciliophora</taxon>
        <taxon>Intramacronucleata</taxon>
        <taxon>Spirotrichea</taxon>
        <taxon>Stichotrichia</taxon>
        <taxon>Sporadotrichida</taxon>
        <taxon>Halteriidae</taxon>
        <taxon>Halteria</taxon>
    </lineage>
</organism>
<dbReference type="AlphaFoldDB" id="A0A8J8T3M4"/>
<comment type="caution">
    <text evidence="3">The sequence shown here is derived from an EMBL/GenBank/DDBJ whole genome shotgun (WGS) entry which is preliminary data.</text>
</comment>
<feature type="region of interest" description="Disordered" evidence="2">
    <location>
        <begin position="172"/>
        <end position="195"/>
    </location>
</feature>
<reference evidence="3" key="1">
    <citation type="submission" date="2019-06" db="EMBL/GenBank/DDBJ databases">
        <authorList>
            <person name="Zheng W."/>
        </authorList>
    </citation>
    <scope>NUCLEOTIDE SEQUENCE</scope>
    <source>
        <strain evidence="3">QDHG01</strain>
    </source>
</reference>
<gene>
    <name evidence="3" type="ORF">FGO68_gene9639</name>
</gene>
<keyword evidence="4" id="KW-1185">Reference proteome</keyword>
<evidence type="ECO:0000256" key="2">
    <source>
        <dbReference type="SAM" id="MobiDB-lite"/>
    </source>
</evidence>
<keyword evidence="1" id="KW-0175">Coiled coil</keyword>
<accession>A0A8J8T3M4</accession>
<protein>
    <submittedName>
        <fullName evidence="3">Uncharacterized protein</fullName>
    </submittedName>
</protein>
<evidence type="ECO:0000313" key="3">
    <source>
        <dbReference type="EMBL" id="TNV80301.1"/>
    </source>
</evidence>
<name>A0A8J8T3M4_HALGN</name>
<feature type="coiled-coil region" evidence="1">
    <location>
        <begin position="335"/>
        <end position="386"/>
    </location>
</feature>
<dbReference type="Proteomes" id="UP000785679">
    <property type="component" value="Unassembled WGS sequence"/>
</dbReference>
<feature type="compositionally biased region" description="Polar residues" evidence="2">
    <location>
        <begin position="1"/>
        <end position="10"/>
    </location>
</feature>
<feature type="region of interest" description="Disordered" evidence="2">
    <location>
        <begin position="1"/>
        <end position="53"/>
    </location>
</feature>
<dbReference type="EMBL" id="RRYP01007694">
    <property type="protein sequence ID" value="TNV80301.1"/>
    <property type="molecule type" value="Genomic_DNA"/>
</dbReference>
<evidence type="ECO:0000256" key="1">
    <source>
        <dbReference type="SAM" id="Coils"/>
    </source>
</evidence>